<dbReference type="InterPro" id="IPR047661">
    <property type="entry name" value="IstB"/>
</dbReference>
<dbReference type="SUPFAM" id="SSF52540">
    <property type="entry name" value="P-loop containing nucleoside triphosphate hydrolases"/>
    <property type="match status" value="1"/>
</dbReference>
<dbReference type="InterPro" id="IPR002611">
    <property type="entry name" value="IstB_ATP-bd"/>
</dbReference>
<evidence type="ECO:0000259" key="4">
    <source>
        <dbReference type="SMART" id="SM00382"/>
    </source>
</evidence>
<gene>
    <name evidence="5" type="ORF">A4H97_34065</name>
</gene>
<evidence type="ECO:0000256" key="2">
    <source>
        <dbReference type="ARBA" id="ARBA00022741"/>
    </source>
</evidence>
<dbReference type="InterPro" id="IPR027417">
    <property type="entry name" value="P-loop_NTPase"/>
</dbReference>
<dbReference type="PIRSF" id="PIRSF003073">
    <property type="entry name" value="DNAC_TnpB_IstB"/>
    <property type="match status" value="1"/>
</dbReference>
<protein>
    <submittedName>
        <fullName evidence="5">ATP-binding protein</fullName>
    </submittedName>
</protein>
<comment type="caution">
    <text evidence="5">The sequence shown here is derived from an EMBL/GenBank/DDBJ whole genome shotgun (WGS) entry which is preliminary data.</text>
</comment>
<dbReference type="AlphaFoldDB" id="A0A1V9EB96"/>
<dbReference type="NCBIfam" id="NF038214">
    <property type="entry name" value="IS21_help_AAA"/>
    <property type="match status" value="1"/>
</dbReference>
<dbReference type="PANTHER" id="PTHR30050">
    <property type="entry name" value="CHROMOSOMAL REPLICATION INITIATOR PROTEIN DNAA"/>
    <property type="match status" value="1"/>
</dbReference>
<proteinExistence type="inferred from homology"/>
<dbReference type="GO" id="GO:0005524">
    <property type="term" value="F:ATP binding"/>
    <property type="evidence" value="ECO:0007669"/>
    <property type="project" value="UniProtKB-KW"/>
</dbReference>
<name>A0A1V9EB96_9BACT</name>
<dbReference type="SMART" id="SM00382">
    <property type="entry name" value="AAA"/>
    <property type="match status" value="1"/>
</dbReference>
<dbReference type="Proteomes" id="UP000192610">
    <property type="component" value="Unassembled WGS sequence"/>
</dbReference>
<keyword evidence="3 5" id="KW-0067">ATP-binding</keyword>
<dbReference type="STRING" id="354355.SAMN05660816_06957"/>
<sequence length="239" mass="27382">MSSTIQNKMSHMKLLGMLRMYQTMLDSRQHHDLTHDEFINTLIQSEWEDRENKKINRHLRLAKFRYGASVEEINFTASRGLDKTQVLRLAEGSFIQNKENILITGATGVGKSYLASALGHQACQLGYRTLYFNAQKLFTKLKMLKADGSYTREIGKIEKYDLLILDDFGLQPLDNTARMILLEIIEDRHGRKATIISSQLPVAKWYEVIGDSTVADAILDRMVHAAHRLELKGESLRKK</sequence>
<reference evidence="6" key="1">
    <citation type="submission" date="2016-04" db="EMBL/GenBank/DDBJ databases">
        <authorList>
            <person name="Chen L."/>
            <person name="Zhuang W."/>
            <person name="Wang G."/>
        </authorList>
    </citation>
    <scope>NUCLEOTIDE SEQUENCE [LARGE SCALE GENOMIC DNA]</scope>
    <source>
        <strain evidence="6">17621</strain>
    </source>
</reference>
<dbReference type="EMBL" id="LVXG01000051">
    <property type="protein sequence ID" value="OQP43331.1"/>
    <property type="molecule type" value="Genomic_DNA"/>
</dbReference>
<dbReference type="Gene3D" id="3.40.50.300">
    <property type="entry name" value="P-loop containing nucleotide triphosphate hydrolases"/>
    <property type="match status" value="1"/>
</dbReference>
<accession>A0A1V9EB96</accession>
<keyword evidence="6" id="KW-1185">Reference proteome</keyword>
<dbReference type="GO" id="GO:0006260">
    <property type="term" value="P:DNA replication"/>
    <property type="evidence" value="ECO:0007669"/>
    <property type="project" value="TreeGrafter"/>
</dbReference>
<feature type="domain" description="AAA+ ATPase" evidence="4">
    <location>
        <begin position="97"/>
        <end position="230"/>
    </location>
</feature>
<keyword evidence="2" id="KW-0547">Nucleotide-binding</keyword>
<dbReference type="InterPro" id="IPR028350">
    <property type="entry name" value="DNAC/IstB-like"/>
</dbReference>
<dbReference type="PANTHER" id="PTHR30050:SF4">
    <property type="entry name" value="ATP-BINDING PROTEIN RV3427C IN INSERTION SEQUENCE-RELATED"/>
    <property type="match status" value="1"/>
</dbReference>
<dbReference type="Pfam" id="PF01695">
    <property type="entry name" value="IstB_IS21"/>
    <property type="match status" value="1"/>
</dbReference>
<organism evidence="5 6">
    <name type="scientific">Niastella yeongjuensis</name>
    <dbReference type="NCBI Taxonomy" id="354355"/>
    <lineage>
        <taxon>Bacteria</taxon>
        <taxon>Pseudomonadati</taxon>
        <taxon>Bacteroidota</taxon>
        <taxon>Chitinophagia</taxon>
        <taxon>Chitinophagales</taxon>
        <taxon>Chitinophagaceae</taxon>
        <taxon>Niastella</taxon>
    </lineage>
</organism>
<evidence type="ECO:0000313" key="6">
    <source>
        <dbReference type="Proteomes" id="UP000192610"/>
    </source>
</evidence>
<comment type="similarity">
    <text evidence="1">Belongs to the IS21/IS1162 putative ATP-binding protein family.</text>
</comment>
<evidence type="ECO:0000313" key="5">
    <source>
        <dbReference type="EMBL" id="OQP43331.1"/>
    </source>
</evidence>
<evidence type="ECO:0000256" key="1">
    <source>
        <dbReference type="ARBA" id="ARBA00008059"/>
    </source>
</evidence>
<dbReference type="CDD" id="cd00009">
    <property type="entry name" value="AAA"/>
    <property type="match status" value="1"/>
</dbReference>
<evidence type="ECO:0000256" key="3">
    <source>
        <dbReference type="ARBA" id="ARBA00022840"/>
    </source>
</evidence>
<dbReference type="InterPro" id="IPR003593">
    <property type="entry name" value="AAA+_ATPase"/>
</dbReference>